<feature type="domain" description="Lon proteolytic" evidence="15">
    <location>
        <begin position="699"/>
        <end position="886"/>
    </location>
</feature>
<evidence type="ECO:0000313" key="18">
    <source>
        <dbReference type="Proteomes" id="UP000623542"/>
    </source>
</evidence>
<dbReference type="InterPro" id="IPR015947">
    <property type="entry name" value="PUA-like_sf"/>
</dbReference>
<evidence type="ECO:0000256" key="7">
    <source>
        <dbReference type="ARBA" id="ARBA00022946"/>
    </source>
</evidence>
<comment type="similarity">
    <text evidence="14">Belongs to the peptidase S16 family.</text>
</comment>
<dbReference type="OrthoDB" id="2411602at2759"/>
<evidence type="ECO:0000256" key="13">
    <source>
        <dbReference type="PIRSR" id="PIRSR001174-2"/>
    </source>
</evidence>
<evidence type="ECO:0000256" key="8">
    <source>
        <dbReference type="ARBA" id="ARBA00023125"/>
    </source>
</evidence>
<dbReference type="InterPro" id="IPR020568">
    <property type="entry name" value="Ribosomal_Su5_D2-typ_SF"/>
</dbReference>
<dbReference type="InterPro" id="IPR027503">
    <property type="entry name" value="Lonm_euk"/>
</dbReference>
<reference evidence="17" key="1">
    <citation type="submission" date="2019-09" db="EMBL/GenBank/DDBJ databases">
        <title>Bird 10,000 Genomes (B10K) Project - Family phase.</title>
        <authorList>
            <person name="Zhang G."/>
        </authorList>
    </citation>
    <scope>NUCLEOTIDE SEQUENCE</scope>
    <source>
        <strain evidence="17">B10K-IZCAS-20218</strain>
        <tissue evidence="17">Blood</tissue>
    </source>
</reference>
<dbReference type="PIRSF" id="PIRSF001174">
    <property type="entry name" value="Lon_proteas"/>
    <property type="match status" value="1"/>
</dbReference>
<evidence type="ECO:0000256" key="3">
    <source>
        <dbReference type="ARBA" id="ARBA00022741"/>
    </source>
</evidence>
<dbReference type="GO" id="GO:0004252">
    <property type="term" value="F:serine-type endopeptidase activity"/>
    <property type="evidence" value="ECO:0007669"/>
    <property type="project" value="UniProtKB-UniRule"/>
</dbReference>
<feature type="binding site" evidence="13">
    <location>
        <begin position="461"/>
        <end position="468"/>
    </location>
    <ligand>
        <name>ATP</name>
        <dbReference type="ChEBI" id="CHEBI:30616"/>
    </ligand>
</feature>
<sequence length="892" mass="98319">KEIAKVNVPEVYPQVLALPITLRPLFPTFYKAVTITHPPVIKAIRELLAHGQPYIGAFLFKDSESDADVITSLDQVHPVGVFAQITSTFEPPEKPKAFGKDGKEEAPEPKALTVVLYPHRRIRIDELVTSTQSGESVPIAKVVEEVQRDQMDEGEVSSFERDIPSVDAVREELGTPPAEPVEEEDNTPKKPLSQIGFLHSLLPDVSLTNVSNFQVEPYKKDSQMIRALMAELISSFKDLAQLAPIFRDQIASFTMAHSTTNVFDDPERLADFAAAVSTGEASDLQNLLESTSIEDRLQKALTILKKELINAQLQQKISKDVESKIQKRQREYYLIEQLKGIKRELGMESDGKDKLVEKFKEKAEKLAMPEGTRKVFDEELSKLVGLEQVSSEFAVTRNYLDWLTAVPWGVHSPENFNIPHARQVLDDDHYGLKDVKDRILEFLAVGKLRGSVQGKIICLSGPPGVGKTSIGKSIARALGRQFYRFSVGGLNDVAEIKGHRRTYIGAMPGKAVQALKKVQVENPLILIDEIDKIGAGRMNGGDPQGAILEMLDPEQNGSFLDHYLDVPIDLSRVLFVCTANVLHTIPRPLLDRLEVIELSGYVAAEKKAIAERFLGPQAKEQSGLKDVDVDISPEAVDTIIRWYARESGVRNLKKLIEKVYRKAAFKIVPDTVHIRITPDNLRDYVGAPYFQTDRIWSSPPPPGVSHGLAASGEGQGTVLPIEVSSMPGKGNLQLTGKLGEVIRESAQLAVSWVKSNAFALGITKSDADTILTDRDIHLHMPEGAIGKDGPSAGTALVVALVSLLTKTKVDWDIALTGEISLLGQVLRVGGLKEKTLAAHRTGIKKLIVPLGCRAEIEENVPDSVKEGIEFVYVDSVRQVLHEVFKGEEIAER</sequence>
<evidence type="ECO:0000256" key="12">
    <source>
        <dbReference type="PIRSR" id="PIRSR001174-1"/>
    </source>
</evidence>
<keyword evidence="2 14" id="KW-0645">Protease</keyword>
<dbReference type="InterPro" id="IPR004815">
    <property type="entry name" value="Lon_bac/euk-typ"/>
</dbReference>
<dbReference type="InterPro" id="IPR046336">
    <property type="entry name" value="Lon_prtase_N_sf"/>
</dbReference>
<dbReference type="Gene3D" id="2.30.130.40">
    <property type="entry name" value="LON domain-like"/>
    <property type="match status" value="1"/>
</dbReference>
<keyword evidence="18" id="KW-1185">Reference proteome</keyword>
<dbReference type="InterPro" id="IPR008269">
    <property type="entry name" value="Lon_proteolytic"/>
</dbReference>
<feature type="active site" evidence="12 14">
    <location>
        <position position="834"/>
    </location>
</feature>
<dbReference type="GO" id="GO:0006515">
    <property type="term" value="P:protein quality control for misfolded or incompletely synthesized proteins"/>
    <property type="evidence" value="ECO:0007669"/>
    <property type="project" value="InterPro"/>
</dbReference>
<dbReference type="SUPFAM" id="SSF88697">
    <property type="entry name" value="PUA domain-like"/>
    <property type="match status" value="1"/>
</dbReference>
<feature type="domain" description="Lon N-terminal" evidence="16">
    <location>
        <begin position="15"/>
        <end position="308"/>
    </location>
</feature>
<feature type="active site" evidence="12 14">
    <location>
        <position position="791"/>
    </location>
</feature>
<keyword evidence="7" id="KW-0809">Transit peptide</keyword>
<evidence type="ECO:0000256" key="10">
    <source>
        <dbReference type="ARBA" id="ARBA00050665"/>
    </source>
</evidence>
<keyword evidence="5 14" id="KW-0720">Serine protease</keyword>
<dbReference type="PROSITE" id="PS51787">
    <property type="entry name" value="LON_N"/>
    <property type="match status" value="1"/>
</dbReference>
<dbReference type="SMART" id="SM00382">
    <property type="entry name" value="AAA"/>
    <property type="match status" value="1"/>
</dbReference>
<dbReference type="InterPro" id="IPR054594">
    <property type="entry name" value="Lon_lid"/>
</dbReference>
<evidence type="ECO:0000256" key="14">
    <source>
        <dbReference type="PROSITE-ProRule" id="PRU01122"/>
    </source>
</evidence>
<evidence type="ECO:0000259" key="16">
    <source>
        <dbReference type="PROSITE" id="PS51787"/>
    </source>
</evidence>
<evidence type="ECO:0000256" key="1">
    <source>
        <dbReference type="ARBA" id="ARBA00004305"/>
    </source>
</evidence>
<dbReference type="EMBL" id="WBNG01003675">
    <property type="protein sequence ID" value="NXD32143.1"/>
    <property type="molecule type" value="Genomic_DNA"/>
</dbReference>
<name>A0A851UXX9_9PASS</name>
<dbReference type="SMART" id="SM00464">
    <property type="entry name" value="LON"/>
    <property type="match status" value="1"/>
</dbReference>
<dbReference type="CDD" id="cd19500">
    <property type="entry name" value="RecA-like_Lon"/>
    <property type="match status" value="1"/>
</dbReference>
<dbReference type="GO" id="GO:0004176">
    <property type="term" value="F:ATP-dependent peptidase activity"/>
    <property type="evidence" value="ECO:0007669"/>
    <property type="project" value="UniProtKB-UniRule"/>
</dbReference>
<dbReference type="SUPFAM" id="SSF52540">
    <property type="entry name" value="P-loop containing nucleoside triphosphate hydrolases"/>
    <property type="match status" value="1"/>
</dbReference>
<dbReference type="FunFam" id="3.40.50.300:FF:000021">
    <property type="entry name" value="Lon protease homolog"/>
    <property type="match status" value="1"/>
</dbReference>
<dbReference type="InterPro" id="IPR014721">
    <property type="entry name" value="Ribsml_uS5_D2-typ_fold_subgr"/>
</dbReference>
<dbReference type="Pfam" id="PF00004">
    <property type="entry name" value="AAA"/>
    <property type="match status" value="1"/>
</dbReference>
<dbReference type="Gene3D" id="3.30.230.10">
    <property type="match status" value="1"/>
</dbReference>
<evidence type="ECO:0000313" key="17">
    <source>
        <dbReference type="EMBL" id="NXD32143.1"/>
    </source>
</evidence>
<dbReference type="GO" id="GO:0005759">
    <property type="term" value="C:mitochondrial matrix"/>
    <property type="evidence" value="ECO:0007669"/>
    <property type="project" value="UniProtKB-SubCell"/>
</dbReference>
<dbReference type="EC" id="3.4.21.53" evidence="11"/>
<evidence type="ECO:0000256" key="11">
    <source>
        <dbReference type="ARBA" id="ARBA00066743"/>
    </source>
</evidence>
<dbReference type="GO" id="GO:0005524">
    <property type="term" value="F:ATP binding"/>
    <property type="evidence" value="ECO:0007669"/>
    <property type="project" value="UniProtKB-KW"/>
</dbReference>
<keyword evidence="4 14" id="KW-0378">Hydrolase</keyword>
<dbReference type="Proteomes" id="UP000623542">
    <property type="component" value="Unassembled WGS sequence"/>
</dbReference>
<protein>
    <recommendedName>
        <fullName evidence="11">endopeptidase La</fullName>
        <ecNumber evidence="11">3.4.21.53</ecNumber>
    </recommendedName>
</protein>
<dbReference type="PRINTS" id="PR00830">
    <property type="entry name" value="ENDOLAPTASE"/>
</dbReference>
<dbReference type="PANTHER" id="PTHR43718">
    <property type="entry name" value="LON PROTEASE"/>
    <property type="match status" value="1"/>
</dbReference>
<dbReference type="GO" id="GO:0003697">
    <property type="term" value="F:single-stranded DNA binding"/>
    <property type="evidence" value="ECO:0007669"/>
    <property type="project" value="TreeGrafter"/>
</dbReference>
<dbReference type="GO" id="GO:0051131">
    <property type="term" value="P:chaperone-mediated protein complex assembly"/>
    <property type="evidence" value="ECO:0007669"/>
    <property type="project" value="TreeGrafter"/>
</dbReference>
<dbReference type="FunFam" id="3.30.230.10:FF:000019">
    <property type="entry name" value="Lon protease homolog 2, peroxisomal"/>
    <property type="match status" value="1"/>
</dbReference>
<evidence type="ECO:0000256" key="9">
    <source>
        <dbReference type="ARBA" id="ARBA00023128"/>
    </source>
</evidence>
<dbReference type="GO" id="GO:0016887">
    <property type="term" value="F:ATP hydrolysis activity"/>
    <property type="evidence" value="ECO:0007669"/>
    <property type="project" value="InterPro"/>
</dbReference>
<dbReference type="InterPro" id="IPR003111">
    <property type="entry name" value="Lon_prtase_N"/>
</dbReference>
<evidence type="ECO:0000256" key="6">
    <source>
        <dbReference type="ARBA" id="ARBA00022840"/>
    </source>
</evidence>
<keyword evidence="9" id="KW-0496">Mitochondrion</keyword>
<proteinExistence type="inferred from homology"/>
<comment type="subcellular location">
    <subcellularLocation>
        <location evidence="1">Mitochondrion matrix</location>
    </subcellularLocation>
</comment>
<dbReference type="NCBIfam" id="TIGR00763">
    <property type="entry name" value="lon"/>
    <property type="match status" value="1"/>
</dbReference>
<dbReference type="Gene3D" id="1.20.58.1480">
    <property type="match status" value="1"/>
</dbReference>
<accession>A0A851UXX9</accession>
<comment type="catalytic activity">
    <reaction evidence="10">
        <text>Hydrolysis of proteins in presence of ATP.</text>
        <dbReference type="EC" id="3.4.21.53"/>
    </reaction>
</comment>
<dbReference type="InterPro" id="IPR027417">
    <property type="entry name" value="P-loop_NTPase"/>
</dbReference>
<evidence type="ECO:0000256" key="4">
    <source>
        <dbReference type="ARBA" id="ARBA00022801"/>
    </source>
</evidence>
<organism evidence="17 18">
    <name type="scientific">Elachura formosa</name>
    <name type="common">spotted wren-babbler</name>
    <dbReference type="NCBI Taxonomy" id="1463973"/>
    <lineage>
        <taxon>Eukaryota</taxon>
        <taxon>Metazoa</taxon>
        <taxon>Chordata</taxon>
        <taxon>Craniata</taxon>
        <taxon>Vertebrata</taxon>
        <taxon>Euteleostomi</taxon>
        <taxon>Archelosauria</taxon>
        <taxon>Archosauria</taxon>
        <taxon>Dinosauria</taxon>
        <taxon>Saurischia</taxon>
        <taxon>Theropoda</taxon>
        <taxon>Coelurosauria</taxon>
        <taxon>Aves</taxon>
        <taxon>Neognathae</taxon>
        <taxon>Neoaves</taxon>
        <taxon>Telluraves</taxon>
        <taxon>Australaves</taxon>
        <taxon>Passeriformes</taxon>
        <taxon>Elachuridae</taxon>
        <taxon>Elachura</taxon>
    </lineage>
</organism>
<feature type="non-terminal residue" evidence="17">
    <location>
        <position position="892"/>
    </location>
</feature>
<dbReference type="HAMAP" id="MF_03120">
    <property type="entry name" value="lonm_euk"/>
    <property type="match status" value="1"/>
</dbReference>
<dbReference type="InterPro" id="IPR003959">
    <property type="entry name" value="ATPase_AAA_core"/>
</dbReference>
<dbReference type="Gene3D" id="1.10.8.60">
    <property type="match status" value="1"/>
</dbReference>
<dbReference type="PANTHER" id="PTHR43718:SF2">
    <property type="entry name" value="LON PROTEASE HOMOLOG, MITOCHONDRIAL"/>
    <property type="match status" value="1"/>
</dbReference>
<keyword evidence="6 13" id="KW-0067">ATP-binding</keyword>
<feature type="non-terminal residue" evidence="17">
    <location>
        <position position="1"/>
    </location>
</feature>
<dbReference type="InterPro" id="IPR003593">
    <property type="entry name" value="AAA+_ATPase"/>
</dbReference>
<evidence type="ECO:0000256" key="2">
    <source>
        <dbReference type="ARBA" id="ARBA00022670"/>
    </source>
</evidence>
<evidence type="ECO:0000256" key="5">
    <source>
        <dbReference type="ARBA" id="ARBA00022825"/>
    </source>
</evidence>
<dbReference type="PROSITE" id="PS51786">
    <property type="entry name" value="LON_PROTEOLYTIC"/>
    <property type="match status" value="1"/>
</dbReference>
<dbReference type="FunFam" id="1.20.5.5270:FF:000001">
    <property type="entry name" value="Lon protease homolog, mitochondrial"/>
    <property type="match status" value="1"/>
</dbReference>
<gene>
    <name evidence="17" type="primary">Pim1_7</name>
    <name evidence="17" type="ORF">ELAFOR_R11357</name>
</gene>
<dbReference type="Gene3D" id="1.20.5.5270">
    <property type="match status" value="1"/>
</dbReference>
<keyword evidence="8" id="KW-0238">DNA-binding</keyword>
<dbReference type="Pfam" id="PF05362">
    <property type="entry name" value="Lon_C"/>
    <property type="match status" value="1"/>
</dbReference>
<dbReference type="GO" id="GO:0007005">
    <property type="term" value="P:mitochondrion organization"/>
    <property type="evidence" value="ECO:0007669"/>
    <property type="project" value="TreeGrafter"/>
</dbReference>
<evidence type="ECO:0000259" key="15">
    <source>
        <dbReference type="PROSITE" id="PS51786"/>
    </source>
</evidence>
<comment type="caution">
    <text evidence="17">The sequence shown here is derived from an EMBL/GenBank/DDBJ whole genome shotgun (WGS) entry which is preliminary data.</text>
</comment>
<dbReference type="AlphaFoldDB" id="A0A851UXX9"/>
<dbReference type="Gene3D" id="3.40.50.300">
    <property type="entry name" value="P-loop containing nucleotide triphosphate hydrolases"/>
    <property type="match status" value="1"/>
</dbReference>
<dbReference type="Pfam" id="PF02190">
    <property type="entry name" value="LON_substr_bdg"/>
    <property type="match status" value="1"/>
</dbReference>
<dbReference type="InterPro" id="IPR027065">
    <property type="entry name" value="Lon_Prtase"/>
</dbReference>
<dbReference type="SUPFAM" id="SSF54211">
    <property type="entry name" value="Ribosomal protein S5 domain 2-like"/>
    <property type="match status" value="1"/>
</dbReference>
<dbReference type="FunFam" id="2.30.130.40:FF:000010">
    <property type="entry name" value="Lon protease homolog, mitochondrial"/>
    <property type="match status" value="1"/>
</dbReference>
<keyword evidence="3 13" id="KW-0547">Nucleotide-binding</keyword>
<dbReference type="Pfam" id="PF22667">
    <property type="entry name" value="Lon_lid"/>
    <property type="match status" value="1"/>
</dbReference>